<dbReference type="InParanoid" id="T1IF87"/>
<dbReference type="HOGENOM" id="CLU_988014_0_0_1"/>
<dbReference type="Proteomes" id="UP000015103">
    <property type="component" value="Unassembled WGS sequence"/>
</dbReference>
<sequence length="282" mass="33486">MFRKKRAANKTVASTSNNKIPEYRAGVLITNWFDRQSQYQLVQTKHPWISTYTEDYHNPYHELYEKDARAQDKINDIYNLKRADYFKNKAMEGFKIKMSLNADKPHNMKREEFMTNVETENAPNYFQKQKLYNLYHLGETLETKLKQRFVIESGQLGTGDKPTLHDQEFMDAWKDHPNAFFKDPKFKAHLLARLRGDYLFPPPLITETHEIYRDPDIKIFEERKVARNDIAKTLDRVCAKYKNFNTRDLPIIYSPDYPVGSLDKFLSRKPQDVLPRIPKKIK</sequence>
<dbReference type="EMBL" id="ACPB03019845">
    <property type="status" value="NOT_ANNOTATED_CDS"/>
    <property type="molecule type" value="Genomic_DNA"/>
</dbReference>
<dbReference type="VEuPathDB" id="VectorBase:RPRC014956"/>
<keyword evidence="2" id="KW-1185">Reference proteome</keyword>
<protein>
    <submittedName>
        <fullName evidence="1">Uncharacterized protein</fullName>
    </submittedName>
</protein>
<evidence type="ECO:0000313" key="2">
    <source>
        <dbReference type="Proteomes" id="UP000015103"/>
    </source>
</evidence>
<organism evidence="1 2">
    <name type="scientific">Rhodnius prolixus</name>
    <name type="common">Triatomid bug</name>
    <dbReference type="NCBI Taxonomy" id="13249"/>
    <lineage>
        <taxon>Eukaryota</taxon>
        <taxon>Metazoa</taxon>
        <taxon>Ecdysozoa</taxon>
        <taxon>Arthropoda</taxon>
        <taxon>Hexapoda</taxon>
        <taxon>Insecta</taxon>
        <taxon>Pterygota</taxon>
        <taxon>Neoptera</taxon>
        <taxon>Paraneoptera</taxon>
        <taxon>Hemiptera</taxon>
        <taxon>Heteroptera</taxon>
        <taxon>Panheteroptera</taxon>
        <taxon>Cimicomorpha</taxon>
        <taxon>Reduviidae</taxon>
        <taxon>Triatominae</taxon>
        <taxon>Rhodnius</taxon>
    </lineage>
</organism>
<dbReference type="EnsemblMetazoa" id="RPRC014956-RA">
    <property type="protein sequence ID" value="RPRC014956-PA"/>
    <property type="gene ID" value="RPRC014956"/>
</dbReference>
<proteinExistence type="predicted"/>
<evidence type="ECO:0000313" key="1">
    <source>
        <dbReference type="EnsemblMetazoa" id="RPRC014956-PA"/>
    </source>
</evidence>
<reference evidence="1" key="1">
    <citation type="submission" date="2015-05" db="UniProtKB">
        <authorList>
            <consortium name="EnsemblMetazoa"/>
        </authorList>
    </citation>
    <scope>IDENTIFICATION</scope>
</reference>
<accession>T1IF87</accession>
<dbReference type="AlphaFoldDB" id="T1IF87"/>
<name>T1IF87_RHOPR</name>